<keyword evidence="3" id="KW-0970">Cilium biogenesis/degradation</keyword>
<name>A0A232FIX5_9HYME</name>
<reference evidence="8 9" key="1">
    <citation type="journal article" date="2017" name="Curr. Biol.">
        <title>The Evolution of Venom by Co-option of Single-Copy Genes.</title>
        <authorList>
            <person name="Martinson E.O."/>
            <person name="Mrinalini"/>
            <person name="Kelkar Y.D."/>
            <person name="Chang C.H."/>
            <person name="Werren J.H."/>
        </authorList>
    </citation>
    <scope>NUCLEOTIDE SEQUENCE [LARGE SCALE GENOMIC DNA]</scope>
    <source>
        <strain evidence="8 9">Alberta</strain>
        <tissue evidence="8">Whole body</tissue>
    </source>
</reference>
<organism evidence="8 9">
    <name type="scientific">Trichomalopsis sarcophagae</name>
    <dbReference type="NCBI Taxonomy" id="543379"/>
    <lineage>
        <taxon>Eukaryota</taxon>
        <taxon>Metazoa</taxon>
        <taxon>Ecdysozoa</taxon>
        <taxon>Arthropoda</taxon>
        <taxon>Hexapoda</taxon>
        <taxon>Insecta</taxon>
        <taxon>Pterygota</taxon>
        <taxon>Neoptera</taxon>
        <taxon>Endopterygota</taxon>
        <taxon>Hymenoptera</taxon>
        <taxon>Apocrita</taxon>
        <taxon>Proctotrupomorpha</taxon>
        <taxon>Chalcidoidea</taxon>
        <taxon>Pteromalidae</taxon>
        <taxon>Pteromalinae</taxon>
        <taxon>Trichomalopsis</taxon>
    </lineage>
</organism>
<keyword evidence="5" id="KW-0966">Cell projection</keyword>
<sequence length="188" mass="21108">MSAEGEFFLSVSGSLESADFYEVSNAYCKYAYQFGPEWSVLAGIEEGLTQMSKCSNDARRLAVWNFPLDAAFRSTSPHGWPQLLLSIYGLDTFGHDVIRGYGACRLPLITGRHEKRIAVYVPESASLMQQFAAWLTGRRPELIDIGILATGEGRELTRMKVQGFVNATFNVVLKDFFQLGYDNGERWK</sequence>
<evidence type="ECO:0000256" key="7">
    <source>
        <dbReference type="ARBA" id="ARBA00039274"/>
    </source>
</evidence>
<evidence type="ECO:0000256" key="4">
    <source>
        <dbReference type="ARBA" id="ARBA00023212"/>
    </source>
</evidence>
<evidence type="ECO:0000313" key="8">
    <source>
        <dbReference type="EMBL" id="OXU30696.1"/>
    </source>
</evidence>
<dbReference type="GO" id="GO:0036038">
    <property type="term" value="C:MKS complex"/>
    <property type="evidence" value="ECO:0007669"/>
    <property type="project" value="TreeGrafter"/>
</dbReference>
<evidence type="ECO:0000256" key="5">
    <source>
        <dbReference type="ARBA" id="ARBA00023273"/>
    </source>
</evidence>
<dbReference type="Proteomes" id="UP000215335">
    <property type="component" value="Unassembled WGS sequence"/>
</dbReference>
<dbReference type="STRING" id="543379.A0A232FIX5"/>
<dbReference type="GO" id="GO:0060271">
    <property type="term" value="P:cilium assembly"/>
    <property type="evidence" value="ECO:0007669"/>
    <property type="project" value="TreeGrafter"/>
</dbReference>
<dbReference type="OrthoDB" id="431939at2759"/>
<dbReference type="PANTHER" id="PTHR12968:SF1">
    <property type="entry name" value="B9 DOMAIN-CONTAINING PROTEIN 1"/>
    <property type="match status" value="1"/>
</dbReference>
<dbReference type="AlphaFoldDB" id="A0A232FIX5"/>
<dbReference type="EMBL" id="NNAY01000130">
    <property type="protein sequence ID" value="OXU30696.1"/>
    <property type="molecule type" value="Genomic_DNA"/>
</dbReference>
<comment type="similarity">
    <text evidence="6">Belongs to the B9D family.</text>
</comment>
<evidence type="ECO:0000313" key="9">
    <source>
        <dbReference type="Proteomes" id="UP000215335"/>
    </source>
</evidence>
<gene>
    <name evidence="8" type="ORF">TSAR_016921</name>
</gene>
<keyword evidence="2" id="KW-0963">Cytoplasm</keyword>
<proteinExistence type="inferred from homology"/>
<comment type="subcellular location">
    <subcellularLocation>
        <location evidence="1">Cytoplasm</location>
        <location evidence="1">Cytoskeleton</location>
        <location evidence="1">Cilium basal body</location>
    </subcellularLocation>
</comment>
<evidence type="ECO:0000256" key="2">
    <source>
        <dbReference type="ARBA" id="ARBA00022490"/>
    </source>
</evidence>
<evidence type="ECO:0000256" key="6">
    <source>
        <dbReference type="ARBA" id="ARBA00038411"/>
    </source>
</evidence>
<dbReference type="Pfam" id="PF07162">
    <property type="entry name" value="B9-C2"/>
    <property type="match status" value="1"/>
</dbReference>
<evidence type="ECO:0000256" key="1">
    <source>
        <dbReference type="ARBA" id="ARBA00004120"/>
    </source>
</evidence>
<evidence type="ECO:0000256" key="3">
    <source>
        <dbReference type="ARBA" id="ARBA00022794"/>
    </source>
</evidence>
<keyword evidence="4" id="KW-0206">Cytoskeleton</keyword>
<dbReference type="InterPro" id="IPR010796">
    <property type="entry name" value="C2_B9-type_dom"/>
</dbReference>
<dbReference type="PANTHER" id="PTHR12968">
    <property type="entry name" value="B9 DOMAIN-CONTAINING"/>
    <property type="match status" value="1"/>
</dbReference>
<keyword evidence="9" id="KW-1185">Reference proteome</keyword>
<protein>
    <recommendedName>
        <fullName evidence="7">B9 domain-containing protein 1</fullName>
    </recommendedName>
</protein>
<comment type="caution">
    <text evidence="8">The sequence shown here is derived from an EMBL/GenBank/DDBJ whole genome shotgun (WGS) entry which is preliminary data.</text>
</comment>
<accession>A0A232FIX5</accession>
<dbReference type="PROSITE" id="PS51381">
    <property type="entry name" value="C2_B9"/>
    <property type="match status" value="1"/>
</dbReference>